<proteinExistence type="predicted"/>
<evidence type="ECO:0000313" key="2">
    <source>
        <dbReference type="Proteomes" id="UP000789920"/>
    </source>
</evidence>
<name>A0ACA9R1J6_9GLOM</name>
<dbReference type="Proteomes" id="UP000789920">
    <property type="component" value="Unassembled WGS sequence"/>
</dbReference>
<protein>
    <submittedName>
        <fullName evidence="1">19416_t:CDS:1</fullName>
    </submittedName>
</protein>
<comment type="caution">
    <text evidence="1">The sequence shown here is derived from an EMBL/GenBank/DDBJ whole genome shotgun (WGS) entry which is preliminary data.</text>
</comment>
<feature type="non-terminal residue" evidence="1">
    <location>
        <position position="1"/>
    </location>
</feature>
<sequence length="53" mass="5958">KGPITEVLDLYPTPEVTAEIGNSDTDIALESLIDGYLETLETWMSKPKELEKY</sequence>
<gene>
    <name evidence="1" type="ORF">RPERSI_LOCUS16615</name>
</gene>
<evidence type="ECO:0000313" key="1">
    <source>
        <dbReference type="EMBL" id="CAG8772819.1"/>
    </source>
</evidence>
<reference evidence="1" key="1">
    <citation type="submission" date="2021-06" db="EMBL/GenBank/DDBJ databases">
        <authorList>
            <person name="Kallberg Y."/>
            <person name="Tangrot J."/>
            <person name="Rosling A."/>
        </authorList>
    </citation>
    <scope>NUCLEOTIDE SEQUENCE</scope>
    <source>
        <strain evidence="1">MA461A</strain>
    </source>
</reference>
<keyword evidence="2" id="KW-1185">Reference proteome</keyword>
<accession>A0ACA9R1J6</accession>
<organism evidence="1 2">
    <name type="scientific">Racocetra persica</name>
    <dbReference type="NCBI Taxonomy" id="160502"/>
    <lineage>
        <taxon>Eukaryota</taxon>
        <taxon>Fungi</taxon>
        <taxon>Fungi incertae sedis</taxon>
        <taxon>Mucoromycota</taxon>
        <taxon>Glomeromycotina</taxon>
        <taxon>Glomeromycetes</taxon>
        <taxon>Diversisporales</taxon>
        <taxon>Gigasporaceae</taxon>
        <taxon>Racocetra</taxon>
    </lineage>
</organism>
<feature type="non-terminal residue" evidence="1">
    <location>
        <position position="53"/>
    </location>
</feature>
<dbReference type="EMBL" id="CAJVQC010041372">
    <property type="protein sequence ID" value="CAG8772819.1"/>
    <property type="molecule type" value="Genomic_DNA"/>
</dbReference>